<dbReference type="Gene3D" id="3.40.710.10">
    <property type="entry name" value="DD-peptidase/beta-lactamase superfamily"/>
    <property type="match status" value="1"/>
</dbReference>
<proteinExistence type="predicted"/>
<dbReference type="InterPro" id="IPR001466">
    <property type="entry name" value="Beta-lactam-related"/>
</dbReference>
<dbReference type="PANTHER" id="PTHR43319">
    <property type="entry name" value="BETA-LACTAMASE-RELATED"/>
    <property type="match status" value="1"/>
</dbReference>
<protein>
    <submittedName>
        <fullName evidence="2">Beta-lactamase family protein</fullName>
    </submittedName>
</protein>
<comment type="caution">
    <text evidence="2">The sequence shown here is derived from an EMBL/GenBank/DDBJ whole genome shotgun (WGS) entry which is preliminary data.</text>
</comment>
<dbReference type="RefSeq" id="WP_242712128.1">
    <property type="nucleotide sequence ID" value="NZ_JALDAX010000014.1"/>
</dbReference>
<gene>
    <name evidence="2" type="ORF">MQN93_30810</name>
</gene>
<evidence type="ECO:0000313" key="2">
    <source>
        <dbReference type="EMBL" id="MCI3244120.1"/>
    </source>
</evidence>
<dbReference type="PANTHER" id="PTHR43319:SF3">
    <property type="entry name" value="BETA-LACTAMASE-RELATED DOMAIN-CONTAINING PROTEIN"/>
    <property type="match status" value="1"/>
</dbReference>
<reference evidence="2" key="1">
    <citation type="submission" date="2022-03" db="EMBL/GenBank/DDBJ databases">
        <title>Streptomyces 7R015 and 7R016 isolated from Barleria lupulina in Thailand.</title>
        <authorList>
            <person name="Kanchanasin P."/>
            <person name="Phongsopitanun W."/>
            <person name="Tanasupawat S."/>
        </authorList>
    </citation>
    <scope>NUCLEOTIDE SEQUENCE</scope>
    <source>
        <strain evidence="2">7R016</strain>
    </source>
</reference>
<dbReference type="InterPro" id="IPR012338">
    <property type="entry name" value="Beta-lactam/transpept-like"/>
</dbReference>
<evidence type="ECO:0000259" key="1">
    <source>
        <dbReference type="Pfam" id="PF00144"/>
    </source>
</evidence>
<keyword evidence="3" id="KW-1185">Reference proteome</keyword>
<sequence>MSPQPAASDLVEVRHLLSHTWGVSGLDHPTRLEDLYDARAAAAHMASHMPWWKPGTASGYHLLTYGHLIGERVHLLTGLPLRDFAQRHIAQPLGADFQIGLRDADAERVADVIAPTLDFDPEALDHDTAAYRTFTGPAFTASVANTAAWRADL</sequence>
<name>A0ABS9XQB4_9ACTN</name>
<dbReference type="Pfam" id="PF00144">
    <property type="entry name" value="Beta-lactamase"/>
    <property type="match status" value="1"/>
</dbReference>
<dbReference type="EMBL" id="JALDAX010000014">
    <property type="protein sequence ID" value="MCI3244120.1"/>
    <property type="molecule type" value="Genomic_DNA"/>
</dbReference>
<feature type="domain" description="Beta-lactamase-related" evidence="1">
    <location>
        <begin position="9"/>
        <end position="121"/>
    </location>
</feature>
<organism evidence="2 3">
    <name type="scientific">Streptomyces spinosisporus</name>
    <dbReference type="NCBI Taxonomy" id="2927582"/>
    <lineage>
        <taxon>Bacteria</taxon>
        <taxon>Bacillati</taxon>
        <taxon>Actinomycetota</taxon>
        <taxon>Actinomycetes</taxon>
        <taxon>Kitasatosporales</taxon>
        <taxon>Streptomycetaceae</taxon>
        <taxon>Streptomyces</taxon>
    </lineage>
</organism>
<dbReference type="Proteomes" id="UP001165270">
    <property type="component" value="Unassembled WGS sequence"/>
</dbReference>
<dbReference type="InterPro" id="IPR052907">
    <property type="entry name" value="Beta-lactamase/esterase"/>
</dbReference>
<accession>A0ABS9XQB4</accession>
<evidence type="ECO:0000313" key="3">
    <source>
        <dbReference type="Proteomes" id="UP001165270"/>
    </source>
</evidence>
<dbReference type="SUPFAM" id="SSF56601">
    <property type="entry name" value="beta-lactamase/transpeptidase-like"/>
    <property type="match status" value="1"/>
</dbReference>